<keyword evidence="3" id="KW-1185">Reference proteome</keyword>
<organism evidence="2 3">
    <name type="scientific">Datura stramonium</name>
    <name type="common">Jimsonweed</name>
    <name type="synonym">Common thornapple</name>
    <dbReference type="NCBI Taxonomy" id="4076"/>
    <lineage>
        <taxon>Eukaryota</taxon>
        <taxon>Viridiplantae</taxon>
        <taxon>Streptophyta</taxon>
        <taxon>Embryophyta</taxon>
        <taxon>Tracheophyta</taxon>
        <taxon>Spermatophyta</taxon>
        <taxon>Magnoliopsida</taxon>
        <taxon>eudicotyledons</taxon>
        <taxon>Gunneridae</taxon>
        <taxon>Pentapetalae</taxon>
        <taxon>asterids</taxon>
        <taxon>lamiids</taxon>
        <taxon>Solanales</taxon>
        <taxon>Solanaceae</taxon>
        <taxon>Solanoideae</taxon>
        <taxon>Datureae</taxon>
        <taxon>Datura</taxon>
    </lineage>
</organism>
<feature type="region of interest" description="Disordered" evidence="1">
    <location>
        <begin position="174"/>
        <end position="193"/>
    </location>
</feature>
<evidence type="ECO:0000313" key="3">
    <source>
        <dbReference type="Proteomes" id="UP000823775"/>
    </source>
</evidence>
<name>A0ABS8S3M0_DATST</name>
<sequence length="290" mass="32468">MNGIEQYFLDILCQIAARAWQIFIVAPGRYFPPLVCEFYASYGADQKYQKATGLLRSRPCLEKVKVRVVQVDCSSKTINIAYFYDDDAKATDYLAKLENPDNHYTWIASLIAVVIVTNLCRDTGVPEIARIDKNLRANQVVDITKIQDEMNSKMKKRKCEPIVSQPSEEAIGLDSQTVDEPSVETLSSSSATPELEHRVSTLEGIGAKKAIVVLKVDISKVKGDVQQLQPDMSIFDAPPLSMDDLTTQIVGVGLSSRVIEVADMLQFPLPWPSLRRPFTPQTQEKFLILR</sequence>
<evidence type="ECO:0000256" key="1">
    <source>
        <dbReference type="SAM" id="MobiDB-lite"/>
    </source>
</evidence>
<evidence type="ECO:0000313" key="2">
    <source>
        <dbReference type="EMBL" id="MCD7453542.1"/>
    </source>
</evidence>
<comment type="caution">
    <text evidence="2">The sequence shown here is derived from an EMBL/GenBank/DDBJ whole genome shotgun (WGS) entry which is preliminary data.</text>
</comment>
<gene>
    <name evidence="2" type="ORF">HAX54_021277</name>
</gene>
<reference evidence="2 3" key="1">
    <citation type="journal article" date="2021" name="BMC Genomics">
        <title>Datura genome reveals duplications of psychoactive alkaloid biosynthetic genes and high mutation rate following tissue culture.</title>
        <authorList>
            <person name="Rajewski A."/>
            <person name="Carter-House D."/>
            <person name="Stajich J."/>
            <person name="Litt A."/>
        </authorList>
    </citation>
    <scope>NUCLEOTIDE SEQUENCE [LARGE SCALE GENOMIC DNA]</scope>
    <source>
        <strain evidence="2">AR-01</strain>
    </source>
</reference>
<protein>
    <submittedName>
        <fullName evidence="2">Uncharacterized protein</fullName>
    </submittedName>
</protein>
<proteinExistence type="predicted"/>
<dbReference type="Proteomes" id="UP000823775">
    <property type="component" value="Unassembled WGS sequence"/>
</dbReference>
<accession>A0ABS8S3M0</accession>
<feature type="compositionally biased region" description="Polar residues" evidence="1">
    <location>
        <begin position="174"/>
        <end position="192"/>
    </location>
</feature>
<dbReference type="EMBL" id="JACEIK010000256">
    <property type="protein sequence ID" value="MCD7453542.1"/>
    <property type="molecule type" value="Genomic_DNA"/>
</dbReference>